<evidence type="ECO:0000256" key="1">
    <source>
        <dbReference type="SAM" id="Phobius"/>
    </source>
</evidence>
<feature type="transmembrane region" description="Helical" evidence="1">
    <location>
        <begin position="135"/>
        <end position="157"/>
    </location>
</feature>
<feature type="transmembrane region" description="Helical" evidence="1">
    <location>
        <begin position="236"/>
        <end position="256"/>
    </location>
</feature>
<feature type="transmembrane region" description="Helical" evidence="1">
    <location>
        <begin position="277"/>
        <end position="297"/>
    </location>
</feature>
<keyword evidence="1" id="KW-0472">Membrane</keyword>
<dbReference type="OrthoDB" id="643854at2"/>
<evidence type="ECO:0000313" key="2">
    <source>
        <dbReference type="EMBL" id="OIV42934.1"/>
    </source>
</evidence>
<dbReference type="AlphaFoldDB" id="A0A1J7BWA1"/>
<feature type="transmembrane region" description="Helical" evidence="1">
    <location>
        <begin position="335"/>
        <end position="355"/>
    </location>
</feature>
<keyword evidence="1" id="KW-1133">Transmembrane helix</keyword>
<feature type="transmembrane region" description="Helical" evidence="1">
    <location>
        <begin position="97"/>
        <end position="114"/>
    </location>
</feature>
<keyword evidence="3" id="KW-1185">Reference proteome</keyword>
<feature type="transmembrane region" description="Helical" evidence="1">
    <location>
        <begin position="398"/>
        <end position="420"/>
    </location>
</feature>
<name>A0A1J7BWA1_FLAJO</name>
<reference evidence="2 3" key="1">
    <citation type="submission" date="2016-10" db="EMBL/GenBank/DDBJ databases">
        <title>Draft Genome Sequence of Rhizobacteria Flavobacterium johnsoniae CI04.</title>
        <authorList>
            <person name="Bravo J.I."/>
            <person name="Lozano G.L."/>
            <person name="Handelsman J."/>
        </authorList>
    </citation>
    <scope>NUCLEOTIDE SEQUENCE [LARGE SCALE GENOMIC DNA]</scope>
    <source>
        <strain evidence="2 3">CI04</strain>
    </source>
</reference>
<keyword evidence="1" id="KW-0812">Transmembrane</keyword>
<feature type="transmembrane region" description="Helical" evidence="1">
    <location>
        <begin position="361"/>
        <end position="378"/>
    </location>
</feature>
<evidence type="ECO:0000313" key="3">
    <source>
        <dbReference type="Proteomes" id="UP000182826"/>
    </source>
</evidence>
<sequence length="421" mass="48875">MSCVSVYGKTVTDSVATHLSSLNEKQKNILYEFEILKNNGFSTDQFWLKNKNHFPQLDDALRDELAKQVFVNSHIVYSAPKDAAIQFWMQTQLLTNWMFYLSAFIAICALIALFKKYWSLLIEVLIKNLTPLFRFLFSPVLLTYELFLIGVVCVIYGCIIDEFVLRTVIIHLGLFLLWSQSTAIFTKVYWVKKYVLEIENKFWGKDPWETVKTICLPAAIVTLALVYILYKVPSDVFYNYEIVVSGIAAVYALPFWRSLEKYLCPVLFPWQSDYSARSIKSLGACTVIALFITVVLVCQWNAVFYNVITALTGLLLLSFLILSSKINFRYNYRNYYYLQFVTILFLAAAFLYSYHVRLNEIIWFSLIGTSIYIMLKYLEVSSFFSDWKRGKAWAWKLLGLAGLLWLLGKGILYISKFLFIS</sequence>
<dbReference type="Proteomes" id="UP000182826">
    <property type="component" value="Unassembled WGS sequence"/>
</dbReference>
<dbReference type="EMBL" id="MLFK01000005">
    <property type="protein sequence ID" value="OIV42934.1"/>
    <property type="molecule type" value="Genomic_DNA"/>
</dbReference>
<feature type="transmembrane region" description="Helical" evidence="1">
    <location>
        <begin position="169"/>
        <end position="190"/>
    </location>
</feature>
<feature type="transmembrane region" description="Helical" evidence="1">
    <location>
        <begin position="303"/>
        <end position="323"/>
    </location>
</feature>
<gene>
    <name evidence="2" type="ORF">BKM63_08710</name>
</gene>
<proteinExistence type="predicted"/>
<feature type="transmembrane region" description="Helical" evidence="1">
    <location>
        <begin position="211"/>
        <end position="230"/>
    </location>
</feature>
<organism evidence="2 3">
    <name type="scientific">Flavobacterium johnsoniae</name>
    <name type="common">Cytophaga johnsonae</name>
    <dbReference type="NCBI Taxonomy" id="986"/>
    <lineage>
        <taxon>Bacteria</taxon>
        <taxon>Pseudomonadati</taxon>
        <taxon>Bacteroidota</taxon>
        <taxon>Flavobacteriia</taxon>
        <taxon>Flavobacteriales</taxon>
        <taxon>Flavobacteriaceae</taxon>
        <taxon>Flavobacterium</taxon>
    </lineage>
</organism>
<protein>
    <submittedName>
        <fullName evidence="2">Uncharacterized protein</fullName>
    </submittedName>
</protein>
<comment type="caution">
    <text evidence="2">The sequence shown here is derived from an EMBL/GenBank/DDBJ whole genome shotgun (WGS) entry which is preliminary data.</text>
</comment>
<accession>A0A1J7BWA1</accession>